<proteinExistence type="predicted"/>
<dbReference type="SMART" id="SM00871">
    <property type="entry name" value="AraC_E_bind"/>
    <property type="match status" value="1"/>
</dbReference>
<dbReference type="SUPFAM" id="SSF46689">
    <property type="entry name" value="Homeodomain-like"/>
    <property type="match status" value="2"/>
</dbReference>
<evidence type="ECO:0000313" key="5">
    <source>
        <dbReference type="EMBL" id="OMD40630.1"/>
    </source>
</evidence>
<dbReference type="InterPro" id="IPR050959">
    <property type="entry name" value="MarA-like"/>
</dbReference>
<dbReference type="PANTHER" id="PTHR47504">
    <property type="entry name" value="RIGHT ORIGIN-BINDING PROTEIN"/>
    <property type="match status" value="1"/>
</dbReference>
<dbReference type="Gene3D" id="1.10.10.60">
    <property type="entry name" value="Homeodomain-like"/>
    <property type="match status" value="2"/>
</dbReference>
<dbReference type="PROSITE" id="PS01124">
    <property type="entry name" value="HTH_ARAC_FAMILY_2"/>
    <property type="match status" value="1"/>
</dbReference>
<name>A0ABX3H1C1_PAEBO</name>
<reference evidence="5 6" key="1">
    <citation type="submission" date="2016-10" db="EMBL/GenBank/DDBJ databases">
        <title>Paenibacillus species isolates.</title>
        <authorList>
            <person name="Beno S.M."/>
        </authorList>
    </citation>
    <scope>NUCLEOTIDE SEQUENCE [LARGE SCALE GENOMIC DNA]</scope>
    <source>
        <strain evidence="5 6">FSL H7-0744</strain>
    </source>
</reference>
<protein>
    <recommendedName>
        <fullName evidence="4">HTH araC/xylS-type domain-containing protein</fullName>
    </recommendedName>
</protein>
<comment type="caution">
    <text evidence="5">The sequence shown here is derived from an EMBL/GenBank/DDBJ whole genome shotgun (WGS) entry which is preliminary data.</text>
</comment>
<accession>A0ABX3H1C1</accession>
<dbReference type="InterPro" id="IPR018060">
    <property type="entry name" value="HTH_AraC"/>
</dbReference>
<dbReference type="Pfam" id="PF12833">
    <property type="entry name" value="HTH_18"/>
    <property type="match status" value="1"/>
</dbReference>
<gene>
    <name evidence="5" type="ORF">BSK56_28380</name>
</gene>
<keyword evidence="6" id="KW-1185">Reference proteome</keyword>
<organism evidence="5 6">
    <name type="scientific">Paenibacillus borealis</name>
    <dbReference type="NCBI Taxonomy" id="160799"/>
    <lineage>
        <taxon>Bacteria</taxon>
        <taxon>Bacillati</taxon>
        <taxon>Bacillota</taxon>
        <taxon>Bacilli</taxon>
        <taxon>Bacillales</taxon>
        <taxon>Paenibacillaceae</taxon>
        <taxon>Paenibacillus</taxon>
    </lineage>
</organism>
<dbReference type="RefSeq" id="WP_076113792.1">
    <property type="nucleotide sequence ID" value="NZ_MPTB01000050.1"/>
</dbReference>
<dbReference type="Proteomes" id="UP000187412">
    <property type="component" value="Unassembled WGS sequence"/>
</dbReference>
<keyword evidence="1" id="KW-0805">Transcription regulation</keyword>
<sequence>MDYRLQLEKALVFIESNLNNAISVTDVAKAASYSYYHFHRFFQAMMGETAGSYIRSRRLTQAAKELLYTNKRILDIAVSLQFESHEAFSRAFKSQYHMTPNQYRKNRVETILGSRREITKPEIQHRCNSITLRPQIVDVEPKQLVGIRFQTSVANNQSVSKWEYFQSRVHEIHHALPDSCRYGIFESAQGCTFDSFSEQSQTSEFIGIEVNEPSLAPDKMCYKKFPGGKYARFTHTGKVYSLFQSYQYIWGAWLSASDVELAARDDFECYSERFLGADNPESQIDIYFPIK</sequence>
<dbReference type="EMBL" id="MPTB01000050">
    <property type="protein sequence ID" value="OMD40630.1"/>
    <property type="molecule type" value="Genomic_DNA"/>
</dbReference>
<evidence type="ECO:0000256" key="3">
    <source>
        <dbReference type="ARBA" id="ARBA00023163"/>
    </source>
</evidence>
<feature type="domain" description="HTH araC/xylS-type" evidence="4">
    <location>
        <begin position="8"/>
        <end position="106"/>
    </location>
</feature>
<dbReference type="Gene3D" id="3.20.80.10">
    <property type="entry name" value="Regulatory factor, effector binding domain"/>
    <property type="match status" value="1"/>
</dbReference>
<keyword evidence="3" id="KW-0804">Transcription</keyword>
<evidence type="ECO:0000256" key="1">
    <source>
        <dbReference type="ARBA" id="ARBA00023015"/>
    </source>
</evidence>
<evidence type="ECO:0000256" key="2">
    <source>
        <dbReference type="ARBA" id="ARBA00023125"/>
    </source>
</evidence>
<dbReference type="InterPro" id="IPR009057">
    <property type="entry name" value="Homeodomain-like_sf"/>
</dbReference>
<dbReference type="InterPro" id="IPR011256">
    <property type="entry name" value="Reg_factor_effector_dom_sf"/>
</dbReference>
<dbReference type="Pfam" id="PF14526">
    <property type="entry name" value="Cass2"/>
    <property type="match status" value="1"/>
</dbReference>
<dbReference type="InterPro" id="IPR029441">
    <property type="entry name" value="Cass2"/>
</dbReference>
<evidence type="ECO:0000259" key="4">
    <source>
        <dbReference type="PROSITE" id="PS01124"/>
    </source>
</evidence>
<keyword evidence="2" id="KW-0238">DNA-binding</keyword>
<dbReference type="InterPro" id="IPR010499">
    <property type="entry name" value="AraC_E-bd"/>
</dbReference>
<dbReference type="SMART" id="SM00342">
    <property type="entry name" value="HTH_ARAC"/>
    <property type="match status" value="1"/>
</dbReference>
<dbReference type="PANTHER" id="PTHR47504:SF5">
    <property type="entry name" value="RIGHT ORIGIN-BINDING PROTEIN"/>
    <property type="match status" value="1"/>
</dbReference>
<evidence type="ECO:0000313" key="6">
    <source>
        <dbReference type="Proteomes" id="UP000187412"/>
    </source>
</evidence>
<dbReference type="SUPFAM" id="SSF55136">
    <property type="entry name" value="Probable bacterial effector-binding domain"/>
    <property type="match status" value="1"/>
</dbReference>